<evidence type="ECO:0000256" key="2">
    <source>
        <dbReference type="ARBA" id="ARBA00022475"/>
    </source>
</evidence>
<dbReference type="GO" id="GO:0005886">
    <property type="term" value="C:plasma membrane"/>
    <property type="evidence" value="ECO:0007669"/>
    <property type="project" value="UniProtKB-SubCell"/>
</dbReference>
<dbReference type="CDD" id="cd02522">
    <property type="entry name" value="GT_2_like_a"/>
    <property type="match status" value="1"/>
</dbReference>
<gene>
    <name evidence="8" type="ORF">ATNIH1004_006672</name>
</gene>
<feature type="domain" description="Glycosyltransferase 2-like" evidence="7">
    <location>
        <begin position="60"/>
        <end position="180"/>
    </location>
</feature>
<dbReference type="InterPro" id="IPR001173">
    <property type="entry name" value="Glyco_trans_2-like"/>
</dbReference>
<protein>
    <recommendedName>
        <fullName evidence="7">Glycosyltransferase 2-like domain-containing protein</fullName>
    </recommendedName>
</protein>
<dbReference type="InterPro" id="IPR029044">
    <property type="entry name" value="Nucleotide-diphossugar_trans"/>
</dbReference>
<dbReference type="InterPro" id="IPR026461">
    <property type="entry name" value="Trfase_2_rSAM/seldom_assoc"/>
</dbReference>
<keyword evidence="5 6" id="KW-0472">Membrane</keyword>
<keyword evidence="6" id="KW-1133">Transmembrane helix</keyword>
<evidence type="ECO:0000256" key="3">
    <source>
        <dbReference type="ARBA" id="ARBA00022676"/>
    </source>
</evidence>
<dbReference type="EMBL" id="QUQM01000007">
    <property type="protein sequence ID" value="KAA8645253.1"/>
    <property type="molecule type" value="Genomic_DNA"/>
</dbReference>
<dbReference type="InterPro" id="IPR018641">
    <property type="entry name" value="Trfase_1_rSAM/seldom-assoc"/>
</dbReference>
<sequence>MKTISKELWLDFPILYLLLAIVVVNIFSLYWRNKSHRSPTSSFANKDEESKVHARNPIAIVIPTLHEATVLPETIAQLFATSSLHKDGQLTQHLEPTVVVVDAGRSDSTRARLAPLIAAHPTLHLLQYSLPPSRGAQQNAGAAHAVTISPYTSILLFLHADTLLPPAWDLAVLRTLSSHRPPALGTFTLSLPPPISLSLRLMLWGANLRARWGGLPYGDQAYFLTRRTFEAIGGFPDVPIMEDVELLRRVRSRVWDGRISVLEEQVVTSPRRWDEKGVLWNTVLNQFLQRHLALFARFPSPGKCKTRLIPRLGKEGASSFALAALTDLMHLFKKAACHKTLFYTPAAARWEVSAFLQHESLVSSWDIHPQPDAPDLGARLHDALEHLKRHTAIDAGAIVPVTFLGMDCFELTVATVQDSMDRVSSNPDTAHIIPARDGGYVLLTVPLHCDGHTAFGRIPWSCDRTGSMQIMRLQEAGLRCSVSEALPDVDEPGDLEGLWETRKQKREVYPSTFGCLETVMIVRQLQIAYEFCNTRG</sequence>
<evidence type="ECO:0000256" key="1">
    <source>
        <dbReference type="ARBA" id="ARBA00004236"/>
    </source>
</evidence>
<keyword evidence="6" id="KW-0812">Transmembrane</keyword>
<comment type="subcellular location">
    <subcellularLocation>
        <location evidence="1">Cell membrane</location>
    </subcellularLocation>
</comment>
<evidence type="ECO:0000256" key="6">
    <source>
        <dbReference type="SAM" id="Phobius"/>
    </source>
</evidence>
<dbReference type="VEuPathDB" id="FungiDB:EYZ11_007783"/>
<dbReference type="Pfam" id="PF09837">
    <property type="entry name" value="DUF2064"/>
    <property type="match status" value="1"/>
</dbReference>
<keyword evidence="2" id="KW-1003">Cell membrane</keyword>
<evidence type="ECO:0000313" key="9">
    <source>
        <dbReference type="Proteomes" id="UP000324241"/>
    </source>
</evidence>
<keyword evidence="3" id="KW-0328">Glycosyltransferase</keyword>
<dbReference type="PANTHER" id="PTHR43646">
    <property type="entry name" value="GLYCOSYLTRANSFERASE"/>
    <property type="match status" value="1"/>
</dbReference>
<comment type="caution">
    <text evidence="8">The sequence shown here is derived from an EMBL/GenBank/DDBJ whole genome shotgun (WGS) entry which is preliminary data.</text>
</comment>
<dbReference type="GO" id="GO:0016757">
    <property type="term" value="F:glycosyltransferase activity"/>
    <property type="evidence" value="ECO:0007669"/>
    <property type="project" value="UniProtKB-KW"/>
</dbReference>
<evidence type="ECO:0000313" key="8">
    <source>
        <dbReference type="EMBL" id="KAA8645253.1"/>
    </source>
</evidence>
<dbReference type="GeneID" id="54329374"/>
<evidence type="ECO:0000259" key="7">
    <source>
        <dbReference type="Pfam" id="PF00535"/>
    </source>
</evidence>
<organism evidence="8 9">
    <name type="scientific">Aspergillus tanneri</name>
    <dbReference type="NCBI Taxonomy" id="1220188"/>
    <lineage>
        <taxon>Eukaryota</taxon>
        <taxon>Fungi</taxon>
        <taxon>Dikarya</taxon>
        <taxon>Ascomycota</taxon>
        <taxon>Pezizomycotina</taxon>
        <taxon>Eurotiomycetes</taxon>
        <taxon>Eurotiomycetidae</taxon>
        <taxon>Eurotiales</taxon>
        <taxon>Aspergillaceae</taxon>
        <taxon>Aspergillus</taxon>
        <taxon>Aspergillus subgen. Circumdati</taxon>
    </lineage>
</organism>
<evidence type="ECO:0000256" key="5">
    <source>
        <dbReference type="ARBA" id="ARBA00023136"/>
    </source>
</evidence>
<dbReference type="SUPFAM" id="SSF53448">
    <property type="entry name" value="Nucleotide-diphospho-sugar transferases"/>
    <property type="match status" value="2"/>
</dbReference>
<reference evidence="8 9" key="1">
    <citation type="submission" date="2019-08" db="EMBL/GenBank/DDBJ databases">
        <title>The genome sequence of a newly discovered highly antifungal drug resistant Aspergillus species, Aspergillus tanneri NIH 1004.</title>
        <authorList>
            <person name="Mounaud S."/>
            <person name="Singh I."/>
            <person name="Joardar V."/>
            <person name="Pakala S."/>
            <person name="Pakala S."/>
            <person name="Venepally P."/>
            <person name="Chung J.K."/>
            <person name="Losada L."/>
            <person name="Nierman W.C."/>
        </authorList>
    </citation>
    <scope>NUCLEOTIDE SEQUENCE [LARGE SCALE GENOMIC DNA]</scope>
    <source>
        <strain evidence="8 9">NIH1004</strain>
    </source>
</reference>
<accession>A0A5M9MJV9</accession>
<dbReference type="Proteomes" id="UP000324241">
    <property type="component" value="Unassembled WGS sequence"/>
</dbReference>
<dbReference type="PANTHER" id="PTHR43646:SF2">
    <property type="entry name" value="GLYCOSYLTRANSFERASE 2-LIKE DOMAIN-CONTAINING PROTEIN"/>
    <property type="match status" value="1"/>
</dbReference>
<keyword evidence="4" id="KW-0808">Transferase</keyword>
<evidence type="ECO:0000256" key="4">
    <source>
        <dbReference type="ARBA" id="ARBA00022679"/>
    </source>
</evidence>
<dbReference type="OrthoDB" id="4537726at2759"/>
<dbReference type="Gene3D" id="3.90.550.10">
    <property type="entry name" value="Spore Coat Polysaccharide Biosynthesis Protein SpsA, Chain A"/>
    <property type="match status" value="2"/>
</dbReference>
<dbReference type="Pfam" id="PF00535">
    <property type="entry name" value="Glycos_transf_2"/>
    <property type="match status" value="1"/>
</dbReference>
<name>A0A5M9MJV9_9EURO</name>
<dbReference type="VEuPathDB" id="FungiDB:EYZ11_007791"/>
<feature type="transmembrane region" description="Helical" evidence="6">
    <location>
        <begin position="12"/>
        <end position="31"/>
    </location>
</feature>
<dbReference type="RefSeq" id="XP_033424614.1">
    <property type="nucleotide sequence ID" value="XM_033571299.1"/>
</dbReference>
<dbReference type="AlphaFoldDB" id="A0A5M9MJV9"/>
<proteinExistence type="predicted"/>